<sequence length="325" mass="34733">MSLVNYIVALIGGFALITWGADRFVLGASATARNFGVSPLLIGLTIVGLGTSAPEILIAVEASLKGTTDMALGNAVGSNITNILLVLGVTALVIPITIRSEILKREFPILFAVMALFYFLVFDGYMSFRDGIILIVGLLIMVIWMVRLGITQYKQDPMADEFEAEIPKGMSNKLALFWLFTGMVVLILSSKLLVWGASNIAEAMGVSKLVIGLTIVALGTSMPELAASVMSALRNEPEIAIGNIIGSNMFNILAVASMPGLIHPAIIPPELINRDVTIMIIVTIALFAMSYGFRGPGRITRLEGGILLGGFIAYQVMLYFAQATS</sequence>
<evidence type="ECO:0000313" key="7">
    <source>
        <dbReference type="EMBL" id="VAW72650.1"/>
    </source>
</evidence>
<keyword evidence="2 5" id="KW-0812">Transmembrane</keyword>
<feature type="transmembrane region" description="Helical" evidence="5">
    <location>
        <begin position="239"/>
        <end position="256"/>
    </location>
</feature>
<feature type="transmembrane region" description="Helical" evidence="5">
    <location>
        <begin position="80"/>
        <end position="98"/>
    </location>
</feature>
<gene>
    <name evidence="7" type="ORF">MNBD_GAMMA12-1774</name>
</gene>
<dbReference type="GO" id="GO:0005262">
    <property type="term" value="F:calcium channel activity"/>
    <property type="evidence" value="ECO:0007669"/>
    <property type="project" value="TreeGrafter"/>
</dbReference>
<evidence type="ECO:0000256" key="1">
    <source>
        <dbReference type="ARBA" id="ARBA00004141"/>
    </source>
</evidence>
<dbReference type="InterPro" id="IPR004481">
    <property type="entry name" value="K/Na/Ca-exchanger"/>
</dbReference>
<keyword evidence="4 5" id="KW-0472">Membrane</keyword>
<dbReference type="EMBL" id="UOFL01000036">
    <property type="protein sequence ID" value="VAW72650.1"/>
    <property type="molecule type" value="Genomic_DNA"/>
</dbReference>
<feature type="transmembrane region" description="Helical" evidence="5">
    <location>
        <begin position="132"/>
        <end position="153"/>
    </location>
</feature>
<organism evidence="7">
    <name type="scientific">hydrothermal vent metagenome</name>
    <dbReference type="NCBI Taxonomy" id="652676"/>
    <lineage>
        <taxon>unclassified sequences</taxon>
        <taxon>metagenomes</taxon>
        <taxon>ecological metagenomes</taxon>
    </lineage>
</organism>
<dbReference type="PANTHER" id="PTHR10846">
    <property type="entry name" value="SODIUM/POTASSIUM/CALCIUM EXCHANGER"/>
    <property type="match status" value="1"/>
</dbReference>
<dbReference type="GO" id="GO:0006874">
    <property type="term" value="P:intracellular calcium ion homeostasis"/>
    <property type="evidence" value="ECO:0007669"/>
    <property type="project" value="TreeGrafter"/>
</dbReference>
<feature type="transmembrane region" description="Helical" evidence="5">
    <location>
        <begin position="37"/>
        <end position="60"/>
    </location>
</feature>
<reference evidence="7" key="1">
    <citation type="submission" date="2018-06" db="EMBL/GenBank/DDBJ databases">
        <authorList>
            <person name="Zhirakovskaya E."/>
        </authorList>
    </citation>
    <scope>NUCLEOTIDE SEQUENCE</scope>
</reference>
<feature type="transmembrane region" description="Helical" evidence="5">
    <location>
        <begin position="107"/>
        <end position="126"/>
    </location>
</feature>
<name>A0A3B0Y742_9ZZZZ</name>
<dbReference type="InterPro" id="IPR004837">
    <property type="entry name" value="NaCa_Exmemb"/>
</dbReference>
<dbReference type="InterPro" id="IPR044880">
    <property type="entry name" value="NCX_ion-bd_dom_sf"/>
</dbReference>
<keyword evidence="3 5" id="KW-1133">Transmembrane helix</keyword>
<evidence type="ECO:0000259" key="6">
    <source>
        <dbReference type="Pfam" id="PF01699"/>
    </source>
</evidence>
<feature type="transmembrane region" description="Helical" evidence="5">
    <location>
        <begin position="276"/>
        <end position="293"/>
    </location>
</feature>
<dbReference type="Gene3D" id="1.20.1420.30">
    <property type="entry name" value="NCX, central ion-binding region"/>
    <property type="match status" value="1"/>
</dbReference>
<proteinExistence type="predicted"/>
<accession>A0A3B0Y742</accession>
<dbReference type="PANTHER" id="PTHR10846:SF8">
    <property type="entry name" value="INNER MEMBRANE PROTEIN YRBG"/>
    <property type="match status" value="1"/>
</dbReference>
<dbReference type="Pfam" id="PF01699">
    <property type="entry name" value="Na_Ca_ex"/>
    <property type="match status" value="2"/>
</dbReference>
<evidence type="ECO:0000256" key="2">
    <source>
        <dbReference type="ARBA" id="ARBA00022692"/>
    </source>
</evidence>
<feature type="transmembrane region" description="Helical" evidence="5">
    <location>
        <begin position="305"/>
        <end position="322"/>
    </location>
</feature>
<feature type="transmembrane region" description="Helical" evidence="5">
    <location>
        <begin position="209"/>
        <end position="227"/>
    </location>
</feature>
<dbReference type="GO" id="GO:0005886">
    <property type="term" value="C:plasma membrane"/>
    <property type="evidence" value="ECO:0007669"/>
    <property type="project" value="TreeGrafter"/>
</dbReference>
<feature type="transmembrane region" description="Helical" evidence="5">
    <location>
        <begin position="6"/>
        <end position="25"/>
    </location>
</feature>
<feature type="domain" description="Sodium/calcium exchanger membrane region" evidence="6">
    <location>
        <begin position="175"/>
        <end position="319"/>
    </location>
</feature>
<dbReference type="GO" id="GO:0008273">
    <property type="term" value="F:calcium, potassium:sodium antiporter activity"/>
    <property type="evidence" value="ECO:0007669"/>
    <property type="project" value="TreeGrafter"/>
</dbReference>
<feature type="transmembrane region" description="Helical" evidence="5">
    <location>
        <begin position="174"/>
        <end position="197"/>
    </location>
</feature>
<evidence type="ECO:0000256" key="4">
    <source>
        <dbReference type="ARBA" id="ARBA00023136"/>
    </source>
</evidence>
<protein>
    <submittedName>
        <fullName evidence="7">Inner membrane protein YrbG, predicted calcium/sodium:proton antiporter</fullName>
    </submittedName>
</protein>
<evidence type="ECO:0000256" key="3">
    <source>
        <dbReference type="ARBA" id="ARBA00022989"/>
    </source>
</evidence>
<dbReference type="AlphaFoldDB" id="A0A3B0Y742"/>
<comment type="subcellular location">
    <subcellularLocation>
        <location evidence="1">Membrane</location>
        <topology evidence="1">Multi-pass membrane protein</topology>
    </subcellularLocation>
</comment>
<dbReference type="NCBIfam" id="TIGR00367">
    <property type="entry name" value="calcium/sodium antiporter"/>
    <property type="match status" value="1"/>
</dbReference>
<evidence type="ECO:0000256" key="5">
    <source>
        <dbReference type="SAM" id="Phobius"/>
    </source>
</evidence>
<feature type="domain" description="Sodium/calcium exchanger membrane region" evidence="6">
    <location>
        <begin position="6"/>
        <end position="145"/>
    </location>
</feature>